<reference evidence="2" key="1">
    <citation type="submission" date="2020-07" db="EMBL/GenBank/DDBJ databases">
        <title>The High-quality genome of the commercially important snow crab, Chionoecetes opilio.</title>
        <authorList>
            <person name="Jeong J.-H."/>
            <person name="Ryu S."/>
        </authorList>
    </citation>
    <scope>NUCLEOTIDE SEQUENCE</scope>
    <source>
        <strain evidence="2">MADBK_172401_WGS</strain>
        <tissue evidence="2">Digestive gland</tissue>
    </source>
</reference>
<name>A0A8J4XZK8_CHIOP</name>
<organism evidence="2 3">
    <name type="scientific">Chionoecetes opilio</name>
    <name type="common">Atlantic snow crab</name>
    <name type="synonym">Cancer opilio</name>
    <dbReference type="NCBI Taxonomy" id="41210"/>
    <lineage>
        <taxon>Eukaryota</taxon>
        <taxon>Metazoa</taxon>
        <taxon>Ecdysozoa</taxon>
        <taxon>Arthropoda</taxon>
        <taxon>Crustacea</taxon>
        <taxon>Multicrustacea</taxon>
        <taxon>Malacostraca</taxon>
        <taxon>Eumalacostraca</taxon>
        <taxon>Eucarida</taxon>
        <taxon>Decapoda</taxon>
        <taxon>Pleocyemata</taxon>
        <taxon>Brachyura</taxon>
        <taxon>Eubrachyura</taxon>
        <taxon>Majoidea</taxon>
        <taxon>Majidae</taxon>
        <taxon>Chionoecetes</taxon>
    </lineage>
</organism>
<accession>A0A8J4XZK8</accession>
<dbReference type="Proteomes" id="UP000770661">
    <property type="component" value="Unassembled WGS sequence"/>
</dbReference>
<evidence type="ECO:0000313" key="2">
    <source>
        <dbReference type="EMBL" id="KAG0717970.1"/>
    </source>
</evidence>
<evidence type="ECO:0000256" key="1">
    <source>
        <dbReference type="SAM" id="MobiDB-lite"/>
    </source>
</evidence>
<gene>
    <name evidence="2" type="ORF">GWK47_053386</name>
</gene>
<protein>
    <submittedName>
        <fullName evidence="2">Uncharacterized protein</fullName>
    </submittedName>
</protein>
<comment type="caution">
    <text evidence="2">The sequence shown here is derived from an EMBL/GenBank/DDBJ whole genome shotgun (WGS) entry which is preliminary data.</text>
</comment>
<proteinExistence type="predicted"/>
<dbReference type="EMBL" id="JACEEZ010016836">
    <property type="protein sequence ID" value="KAG0717970.1"/>
    <property type="molecule type" value="Genomic_DNA"/>
</dbReference>
<feature type="region of interest" description="Disordered" evidence="1">
    <location>
        <begin position="278"/>
        <end position="301"/>
    </location>
</feature>
<evidence type="ECO:0000313" key="3">
    <source>
        <dbReference type="Proteomes" id="UP000770661"/>
    </source>
</evidence>
<feature type="region of interest" description="Disordered" evidence="1">
    <location>
        <begin position="1"/>
        <end position="33"/>
    </location>
</feature>
<keyword evidence="3" id="KW-1185">Reference proteome</keyword>
<feature type="compositionally biased region" description="Low complexity" evidence="1">
    <location>
        <begin position="287"/>
        <end position="301"/>
    </location>
</feature>
<dbReference type="AlphaFoldDB" id="A0A8J4XZK8"/>
<sequence length="301" mass="33120">MAPHHEVAAARAPRAGLADKDKTRQTESGGNAGGAQHAVIWCKVGRQCIGFQDMPLLRPEGHFWRLCSAPPPRARSSAHPSFDLTPTSVRVIRWRVGDSGVAARGDQLAHALTRHVSLPAVATLGRKCLVRVAICLGTSAYPNVSSGYTHDSHPRFARGQHATPWETITCRSPWGLSPRYRVHLHRRRRAATYLSLKACQGPSPGPSHLPAPPFTHQLCWCCGATRHPQDHVARNRHLITNLYRSTVDRLEMVLGALRAHCVLHGTTPLQRLSVRLTTSTYGPTHPPTQSTSSHQSPLHFF</sequence>